<organism evidence="3 4">
    <name type="scientific">Pirellula staleyi (strain ATCC 27377 / DSM 6068 / ICPB 4128)</name>
    <name type="common">Pirella staleyi</name>
    <dbReference type="NCBI Taxonomy" id="530564"/>
    <lineage>
        <taxon>Bacteria</taxon>
        <taxon>Pseudomonadati</taxon>
        <taxon>Planctomycetota</taxon>
        <taxon>Planctomycetia</taxon>
        <taxon>Pirellulales</taxon>
        <taxon>Pirellulaceae</taxon>
        <taxon>Pirellula</taxon>
    </lineage>
</organism>
<dbReference type="HOGENOM" id="CLU_371670_0_0_0"/>
<feature type="domain" description="Pyrrolo-quinoline quinone repeat" evidence="2">
    <location>
        <begin position="105"/>
        <end position="303"/>
    </location>
</feature>
<keyword evidence="1" id="KW-0732">Signal</keyword>
<accession>D2QYD8</accession>
<dbReference type="InterPro" id="IPR015943">
    <property type="entry name" value="WD40/YVTN_repeat-like_dom_sf"/>
</dbReference>
<protein>
    <submittedName>
        <fullName evidence="3">Pyrrolo-quinoline quinone</fullName>
    </submittedName>
</protein>
<dbReference type="SMART" id="SM00564">
    <property type="entry name" value="PQQ"/>
    <property type="match status" value="3"/>
</dbReference>
<dbReference type="InterPro" id="IPR002372">
    <property type="entry name" value="PQQ_rpt_dom"/>
</dbReference>
<dbReference type="Gene3D" id="2.60.120.560">
    <property type="entry name" value="Exo-inulinase, domain 1"/>
    <property type="match status" value="1"/>
</dbReference>
<evidence type="ECO:0000313" key="4">
    <source>
        <dbReference type="Proteomes" id="UP000001887"/>
    </source>
</evidence>
<evidence type="ECO:0000313" key="3">
    <source>
        <dbReference type="EMBL" id="ADB16352.1"/>
    </source>
</evidence>
<sequence precursor="true">MMKRILWTTLSLTFLIGSLLCCQPVVSAADPSPADPLDWPYWRGPEYNSISRETGLPDTWDIKGGEGSNLAWKSEALGGRSTPVVLRGKIYTIVRNNPATPIEGEKVVAADAATGEIVWERPNNVWSSDVPDTRVGWAPVCGDPETGYIYALGAPGLFQCLNGETGEVVWSSPLHEKLGLLSTYGGRTNVPIVVDDVVVLGSVIIGWGEMARPAHRIIGFDKKTGEIRWFTSTRLLPEDTVYGGPTVAVFKGQKVILTGSGDGWLYALQPQTGKIVWEYQFSRRGLNVSPTVDGNVIYMGHSEENWDDPENPEQKKKVGAVAAIEGTLTGNVTKSGELWKQLEIATGKGSILKVGDRLYCPDDAGKMFVLDAKTGEPIGRKVSLGTIHFATPVYADGKIYHMEKNGRWYILTPDDEKGVTFKRGSTMGNFPTGDECWSSPVISHGRVYVQTTGALYCFEDKTKTKGSTPRPEVEKEAPVSEDPKPALVQVVPAEVLMSPGEKQQFKVRLFNAKGQLLKETAASFKLDGGGTIGDDGLYTAAADATHSATYVTATAEGMTGTARIRIVPPLPWKFDFEGLKDAPITWVGARYRHVVRQVDGTTVLAKITTIPKGTRSRSSMGPSNLHDYTIQADVKCAVVDNKVPDVGVIAQGYTFEMSGENKWLRINSWIPHDKRYFVSKAFEFVPNTWYTMKLKAANVDGKAVLQAKLWERGQPEPSQWTLEMTDPAPNTTGSPGLFGNATNAEVYIDNVAVTPNE</sequence>
<dbReference type="InterPro" id="IPR011047">
    <property type="entry name" value="Quinoprotein_ADH-like_sf"/>
</dbReference>
<dbReference type="KEGG" id="psl:Psta_1677"/>
<dbReference type="EMBL" id="CP001848">
    <property type="protein sequence ID" value="ADB16352.1"/>
    <property type="molecule type" value="Genomic_DNA"/>
</dbReference>
<dbReference type="OrthoDB" id="244732at2"/>
<dbReference type="Proteomes" id="UP000001887">
    <property type="component" value="Chromosome"/>
</dbReference>
<dbReference type="SUPFAM" id="SSF50998">
    <property type="entry name" value="Quinoprotein alcohol dehydrogenase-like"/>
    <property type="match status" value="1"/>
</dbReference>
<gene>
    <name evidence="3" type="ordered locus">Psta_1677</name>
</gene>
<dbReference type="PANTHER" id="PTHR34512">
    <property type="entry name" value="CELL SURFACE PROTEIN"/>
    <property type="match status" value="1"/>
</dbReference>
<dbReference type="Gene3D" id="2.40.10.480">
    <property type="match status" value="1"/>
</dbReference>
<proteinExistence type="predicted"/>
<dbReference type="InterPro" id="IPR018391">
    <property type="entry name" value="PQQ_b-propeller_rpt"/>
</dbReference>
<evidence type="ECO:0000259" key="2">
    <source>
        <dbReference type="Pfam" id="PF13360"/>
    </source>
</evidence>
<evidence type="ECO:0000256" key="1">
    <source>
        <dbReference type="SAM" id="SignalP"/>
    </source>
</evidence>
<dbReference type="STRING" id="530564.Psta_1677"/>
<dbReference type="Gene3D" id="2.140.10.10">
    <property type="entry name" value="Quinoprotein alcohol dehydrogenase-like superfamily"/>
    <property type="match status" value="1"/>
</dbReference>
<name>D2QYD8_PIRSD</name>
<dbReference type="AlphaFoldDB" id="D2QYD8"/>
<feature type="signal peptide" evidence="1">
    <location>
        <begin position="1"/>
        <end position="28"/>
    </location>
</feature>
<feature type="chain" id="PRO_5003035282" evidence="1">
    <location>
        <begin position="29"/>
        <end position="757"/>
    </location>
</feature>
<dbReference type="eggNOG" id="COG1520">
    <property type="taxonomic scope" value="Bacteria"/>
</dbReference>
<dbReference type="Gene3D" id="2.130.10.10">
    <property type="entry name" value="YVTN repeat-like/Quinoprotein amine dehydrogenase"/>
    <property type="match status" value="1"/>
</dbReference>
<keyword evidence="4" id="KW-1185">Reference proteome</keyword>
<reference evidence="3 4" key="1">
    <citation type="journal article" date="2009" name="Stand. Genomic Sci.">
        <title>Complete genome sequence of Pirellula staleyi type strain (ATCC 27377).</title>
        <authorList>
            <person name="Clum A."/>
            <person name="Tindall B.J."/>
            <person name="Sikorski J."/>
            <person name="Ivanova N."/>
            <person name="Mavrommatis K."/>
            <person name="Lucas S."/>
            <person name="Glavina del Rio T."/>
            <person name="Nolan M."/>
            <person name="Chen F."/>
            <person name="Tice H."/>
            <person name="Pitluck S."/>
            <person name="Cheng J.F."/>
            <person name="Chertkov O."/>
            <person name="Brettin T."/>
            <person name="Han C."/>
            <person name="Detter J.C."/>
            <person name="Kuske C."/>
            <person name="Bruce D."/>
            <person name="Goodwin L."/>
            <person name="Ovchinikova G."/>
            <person name="Pati A."/>
            <person name="Mikhailova N."/>
            <person name="Chen A."/>
            <person name="Palaniappan K."/>
            <person name="Land M."/>
            <person name="Hauser L."/>
            <person name="Chang Y.J."/>
            <person name="Jeffries C.D."/>
            <person name="Chain P."/>
            <person name="Rohde M."/>
            <person name="Goker M."/>
            <person name="Bristow J."/>
            <person name="Eisen J.A."/>
            <person name="Markowitz V."/>
            <person name="Hugenholtz P."/>
            <person name="Kyrpides N.C."/>
            <person name="Klenk H.P."/>
            <person name="Lapidus A."/>
        </authorList>
    </citation>
    <scope>NUCLEOTIDE SEQUENCE [LARGE SCALE GENOMIC DNA]</scope>
    <source>
        <strain evidence="4">ATCC 27377 / DSM 6068 / ICPB 4128</strain>
    </source>
</reference>
<dbReference type="Pfam" id="PF13360">
    <property type="entry name" value="PQQ_2"/>
    <property type="match status" value="1"/>
</dbReference>
<dbReference type="PANTHER" id="PTHR34512:SF30">
    <property type="entry name" value="OUTER MEMBRANE PROTEIN ASSEMBLY FACTOR BAMB"/>
    <property type="match status" value="1"/>
</dbReference>